<dbReference type="EMBL" id="FOQY01000044">
    <property type="protein sequence ID" value="SFK97054.1"/>
    <property type="molecule type" value="Genomic_DNA"/>
</dbReference>
<dbReference type="AlphaFoldDB" id="A0A1I4DU07"/>
<evidence type="ECO:0000256" key="3">
    <source>
        <dbReference type="SAM" id="MobiDB-lite"/>
    </source>
</evidence>
<keyword evidence="2" id="KW-0012">Acyltransferase</keyword>
<feature type="domain" description="N-acetyltransferase" evidence="4">
    <location>
        <begin position="49"/>
        <end position="196"/>
    </location>
</feature>
<dbReference type="GO" id="GO:0005737">
    <property type="term" value="C:cytoplasm"/>
    <property type="evidence" value="ECO:0007669"/>
    <property type="project" value="TreeGrafter"/>
</dbReference>
<proteinExistence type="predicted"/>
<evidence type="ECO:0000259" key="4">
    <source>
        <dbReference type="PROSITE" id="PS51186"/>
    </source>
</evidence>
<evidence type="ECO:0000313" key="5">
    <source>
        <dbReference type="EMBL" id="SFK97054.1"/>
    </source>
</evidence>
<dbReference type="CDD" id="cd04301">
    <property type="entry name" value="NAT_SF"/>
    <property type="match status" value="1"/>
</dbReference>
<dbReference type="InterPro" id="IPR016181">
    <property type="entry name" value="Acyl_CoA_acyltransferase"/>
</dbReference>
<dbReference type="SUPFAM" id="SSF55729">
    <property type="entry name" value="Acyl-CoA N-acyltransferases (Nat)"/>
    <property type="match status" value="1"/>
</dbReference>
<reference evidence="6" key="1">
    <citation type="submission" date="2016-10" db="EMBL/GenBank/DDBJ databases">
        <authorList>
            <person name="Varghese N."/>
            <person name="Submissions S."/>
        </authorList>
    </citation>
    <scope>NUCLEOTIDE SEQUENCE [LARGE SCALE GENOMIC DNA]</scope>
    <source>
        <strain evidence="6">CGMCC 4.2126</strain>
    </source>
</reference>
<dbReference type="Gene3D" id="3.40.630.30">
    <property type="match status" value="1"/>
</dbReference>
<dbReference type="Pfam" id="PF00583">
    <property type="entry name" value="Acetyltransf_1"/>
    <property type="match status" value="1"/>
</dbReference>
<evidence type="ECO:0000313" key="6">
    <source>
        <dbReference type="Proteomes" id="UP000199111"/>
    </source>
</evidence>
<feature type="compositionally biased region" description="Basic and acidic residues" evidence="3">
    <location>
        <begin position="31"/>
        <end position="42"/>
    </location>
</feature>
<evidence type="ECO:0000256" key="2">
    <source>
        <dbReference type="ARBA" id="ARBA00023315"/>
    </source>
</evidence>
<accession>A0A1I4DU07</accession>
<feature type="region of interest" description="Disordered" evidence="3">
    <location>
        <begin position="1"/>
        <end position="44"/>
    </location>
</feature>
<sequence>MEQVAEHSPTPAVRDTEIAGRRAVAGDGGADVERDPRDRPADAADAAEITVRRARTPDVRVIRRLVDTYGGAGPRLLEKATVTLYEDIQEFWVAERAGVVVGCGALHVLWEDLAEIRTVAVDPACRGLGIGHRIVSELIRTAGGLGLRRVFCLTFEVDFFTRHGFREIQGTPVSPEVYAELLASYDEGVAEFLDLEHVKPNTLGNTRMLLHLSRDRD</sequence>
<keyword evidence="6" id="KW-1185">Reference proteome</keyword>
<dbReference type="Proteomes" id="UP000199111">
    <property type="component" value="Unassembled WGS sequence"/>
</dbReference>
<dbReference type="InterPro" id="IPR000182">
    <property type="entry name" value="GNAT_dom"/>
</dbReference>
<dbReference type="PROSITE" id="PS51186">
    <property type="entry name" value="GNAT"/>
    <property type="match status" value="1"/>
</dbReference>
<name>A0A1I4DU07_9ACTN</name>
<dbReference type="InterPro" id="IPR045039">
    <property type="entry name" value="NSI-like"/>
</dbReference>
<keyword evidence="1" id="KW-0808">Transferase</keyword>
<evidence type="ECO:0000256" key="1">
    <source>
        <dbReference type="ARBA" id="ARBA00022679"/>
    </source>
</evidence>
<dbReference type="PANTHER" id="PTHR43626">
    <property type="entry name" value="ACYL-COA N-ACYLTRANSFERASE"/>
    <property type="match status" value="1"/>
</dbReference>
<dbReference type="NCBIfam" id="NF005921">
    <property type="entry name" value="PRK07922.1"/>
    <property type="match status" value="1"/>
</dbReference>
<gene>
    <name evidence="5" type="ORF">SAMN05216275_1446</name>
</gene>
<protein>
    <submittedName>
        <fullName evidence="5">N-acetylglutamate synthase</fullName>
    </submittedName>
</protein>
<dbReference type="GO" id="GO:0008080">
    <property type="term" value="F:N-acetyltransferase activity"/>
    <property type="evidence" value="ECO:0007669"/>
    <property type="project" value="InterPro"/>
</dbReference>
<dbReference type="PANTHER" id="PTHR43626:SF4">
    <property type="entry name" value="GCN5-RELATED N-ACETYLTRANSFERASE 2, CHLOROPLASTIC"/>
    <property type="match status" value="1"/>
</dbReference>
<organism evidence="5 6">
    <name type="scientific">Streptosporangium canum</name>
    <dbReference type="NCBI Taxonomy" id="324952"/>
    <lineage>
        <taxon>Bacteria</taxon>
        <taxon>Bacillati</taxon>
        <taxon>Actinomycetota</taxon>
        <taxon>Actinomycetes</taxon>
        <taxon>Streptosporangiales</taxon>
        <taxon>Streptosporangiaceae</taxon>
        <taxon>Streptosporangium</taxon>
    </lineage>
</organism>